<dbReference type="AlphaFoldDB" id="A0A226ME69"/>
<dbReference type="PANTHER" id="PTHR15510:SF5">
    <property type="entry name" value="SPERM-ASSOCIATED ANTIGEN 8"/>
    <property type="match status" value="1"/>
</dbReference>
<organism evidence="1 2">
    <name type="scientific">Callipepla squamata</name>
    <name type="common">Scaled quail</name>
    <dbReference type="NCBI Taxonomy" id="9009"/>
    <lineage>
        <taxon>Eukaryota</taxon>
        <taxon>Metazoa</taxon>
        <taxon>Chordata</taxon>
        <taxon>Craniata</taxon>
        <taxon>Vertebrata</taxon>
        <taxon>Euteleostomi</taxon>
        <taxon>Archelosauria</taxon>
        <taxon>Archosauria</taxon>
        <taxon>Dinosauria</taxon>
        <taxon>Saurischia</taxon>
        <taxon>Theropoda</taxon>
        <taxon>Coelurosauria</taxon>
        <taxon>Aves</taxon>
        <taxon>Neognathae</taxon>
        <taxon>Galloanserae</taxon>
        <taxon>Galliformes</taxon>
        <taxon>Odontophoridae</taxon>
        <taxon>Callipepla</taxon>
    </lineage>
</organism>
<dbReference type="PANTHER" id="PTHR15510">
    <property type="entry name" value="SPERM-ASSOCIATED ANTIGEN 8"/>
    <property type="match status" value="1"/>
</dbReference>
<sequence>MRCATGDLPDPQLAGGGQREIMLERVLYQKYWRELLAEIHPPPGPTDTLSTTHWRYQAGGFQPTPAPATQGITCICTGNTPFCRNAPITEYLEQPLLYEAASPRPQPSMQ</sequence>
<dbReference type="Proteomes" id="UP000198323">
    <property type="component" value="Unassembled WGS sequence"/>
</dbReference>
<evidence type="ECO:0000313" key="1">
    <source>
        <dbReference type="EMBL" id="OXB53597.1"/>
    </source>
</evidence>
<evidence type="ECO:0000313" key="2">
    <source>
        <dbReference type="Proteomes" id="UP000198323"/>
    </source>
</evidence>
<dbReference type="EMBL" id="MCFN01001134">
    <property type="protein sequence ID" value="OXB53597.1"/>
    <property type="molecule type" value="Genomic_DNA"/>
</dbReference>
<dbReference type="GO" id="GO:0008017">
    <property type="term" value="F:microtubule binding"/>
    <property type="evidence" value="ECO:0007669"/>
    <property type="project" value="InterPro"/>
</dbReference>
<reference evidence="1 2" key="1">
    <citation type="submission" date="2016-07" db="EMBL/GenBank/DDBJ databases">
        <title>Disparate Historic Effective Population Sizes Predicted by Modern Levels of Genome Diversity for the Scaled Quail (Callipepla squamata) and the Northern Bobwhite (Colinus virginianus): Inferences from First and Second Generation Draft Genome Assemblies for Sympatric New World Quail.</title>
        <authorList>
            <person name="Oldeschulte D.L."/>
            <person name="Halley Y.A."/>
            <person name="Bhattarai E.K."/>
            <person name="Brashear W.A."/>
            <person name="Hill J."/>
            <person name="Metz R.P."/>
            <person name="Johnson C.D."/>
            <person name="Rollins D."/>
            <person name="Peterson M.J."/>
            <person name="Bickhart D.M."/>
            <person name="Decker J.E."/>
            <person name="Seabury C.M."/>
        </authorList>
    </citation>
    <scope>NUCLEOTIDE SEQUENCE [LARGE SCALE GENOMIC DNA]</scope>
    <source>
        <strain evidence="1 2">Texas</strain>
        <tissue evidence="1">Leg muscle</tissue>
    </source>
</reference>
<dbReference type="GO" id="GO:0005634">
    <property type="term" value="C:nucleus"/>
    <property type="evidence" value="ECO:0007669"/>
    <property type="project" value="TreeGrafter"/>
</dbReference>
<protein>
    <submittedName>
        <fullName evidence="1">Uncharacterized protein</fullName>
    </submittedName>
</protein>
<comment type="caution">
    <text evidence="1">The sequence shown here is derived from an EMBL/GenBank/DDBJ whole genome shotgun (WGS) entry which is preliminary data.</text>
</comment>
<proteinExistence type="predicted"/>
<dbReference type="InterPro" id="IPR026124">
    <property type="entry name" value="Sperm-assoc_Ag8"/>
</dbReference>
<keyword evidence="2" id="KW-1185">Reference proteome</keyword>
<dbReference type="OrthoDB" id="9116902at2759"/>
<name>A0A226ME69_CALSU</name>
<dbReference type="GO" id="GO:0005737">
    <property type="term" value="C:cytoplasm"/>
    <property type="evidence" value="ECO:0007669"/>
    <property type="project" value="TreeGrafter"/>
</dbReference>
<dbReference type="GO" id="GO:0045944">
    <property type="term" value="P:positive regulation of transcription by RNA polymerase II"/>
    <property type="evidence" value="ECO:0007669"/>
    <property type="project" value="TreeGrafter"/>
</dbReference>
<gene>
    <name evidence="1" type="ORF">ASZ78_012230</name>
</gene>
<accession>A0A226ME69</accession>
<dbReference type="STRING" id="9009.A0A226ME69"/>